<comment type="caution">
    <text evidence="4">The sequence shown here is derived from an EMBL/GenBank/DDBJ whole genome shotgun (WGS) entry which is preliminary data.</text>
</comment>
<dbReference type="Proteomes" id="UP000053831">
    <property type="component" value="Unassembled WGS sequence"/>
</dbReference>
<comment type="similarity">
    <text evidence="1">Belongs to the LovG family.</text>
</comment>
<evidence type="ECO:0000256" key="1">
    <source>
        <dbReference type="ARBA" id="ARBA00005863"/>
    </source>
</evidence>
<dbReference type="InterPro" id="IPR050593">
    <property type="entry name" value="LovG"/>
</dbReference>
<dbReference type="SUPFAM" id="SSF53474">
    <property type="entry name" value="alpha/beta-Hydrolases"/>
    <property type="match status" value="1"/>
</dbReference>
<organism evidence="4 5">
    <name type="scientific">Escovopsis weberi</name>
    <dbReference type="NCBI Taxonomy" id="150374"/>
    <lineage>
        <taxon>Eukaryota</taxon>
        <taxon>Fungi</taxon>
        <taxon>Dikarya</taxon>
        <taxon>Ascomycota</taxon>
        <taxon>Pezizomycotina</taxon>
        <taxon>Sordariomycetes</taxon>
        <taxon>Hypocreomycetidae</taxon>
        <taxon>Hypocreales</taxon>
        <taxon>Hypocreaceae</taxon>
        <taxon>Escovopsis</taxon>
    </lineage>
</organism>
<dbReference type="PANTHER" id="PTHR48070">
    <property type="entry name" value="ESTERASE OVCA2"/>
    <property type="match status" value="1"/>
</dbReference>
<dbReference type="OrthoDB" id="2094269at2759"/>
<dbReference type="GO" id="GO:0016787">
    <property type="term" value="F:hydrolase activity"/>
    <property type="evidence" value="ECO:0007669"/>
    <property type="project" value="UniProtKB-KW"/>
</dbReference>
<keyword evidence="5" id="KW-1185">Reference proteome</keyword>
<name>A0A0M8N8H3_ESCWE</name>
<dbReference type="EMBL" id="LGSR01000002">
    <property type="protein sequence ID" value="KOS22904.1"/>
    <property type="molecule type" value="Genomic_DNA"/>
</dbReference>
<dbReference type="AlphaFoldDB" id="A0A0M8N8H3"/>
<dbReference type="PANTHER" id="PTHR48070:SF3">
    <property type="entry name" value="ESTERASE DBAE-RELATED"/>
    <property type="match status" value="1"/>
</dbReference>
<evidence type="ECO:0000313" key="4">
    <source>
        <dbReference type="EMBL" id="KOS22904.1"/>
    </source>
</evidence>
<accession>A0A0M8N8H3</accession>
<proteinExistence type="inferred from homology"/>
<dbReference type="Pfam" id="PF03959">
    <property type="entry name" value="FSH1"/>
    <property type="match status" value="1"/>
</dbReference>
<dbReference type="GO" id="GO:0005634">
    <property type="term" value="C:nucleus"/>
    <property type="evidence" value="ECO:0007669"/>
    <property type="project" value="TreeGrafter"/>
</dbReference>
<feature type="domain" description="Serine hydrolase" evidence="3">
    <location>
        <begin position="8"/>
        <end position="252"/>
    </location>
</feature>
<evidence type="ECO:0000259" key="3">
    <source>
        <dbReference type="Pfam" id="PF03959"/>
    </source>
</evidence>
<evidence type="ECO:0000256" key="2">
    <source>
        <dbReference type="ARBA" id="ARBA00022801"/>
    </source>
</evidence>
<dbReference type="InterPro" id="IPR029058">
    <property type="entry name" value="AB_hydrolase_fold"/>
</dbReference>
<dbReference type="GO" id="GO:0005737">
    <property type="term" value="C:cytoplasm"/>
    <property type="evidence" value="ECO:0007669"/>
    <property type="project" value="TreeGrafter"/>
</dbReference>
<evidence type="ECO:0000313" key="5">
    <source>
        <dbReference type="Proteomes" id="UP000053831"/>
    </source>
</evidence>
<sequence length="277" mass="30089">MTANLGLPRILCLHGGGVNGTVFRLQCRAIIAALLPRFRLVFADGAFPSPPHDAISHVYGEYGPFFRWLRWKPDHDDIPAALASRRIVDCCRRAMDADPGSGPWVAILGFSQGAKIAASLLWAQEHQPPEARPLPDADFRFGVLMAGSAPVVVLDTRDDGAESPRARVVPPHMVDAAHLSLSVPPIPDGASDPWPASNKHGEHLLSIPTLHVHGLQDPGIDKHRLLFEKYCAEGTARLVQWDGNHRLPIKTHDVALVVGELMQVAVETGVLDSDSLE</sequence>
<dbReference type="STRING" id="150374.A0A0M8N8H3"/>
<gene>
    <name evidence="4" type="ORF">ESCO_003361</name>
</gene>
<protein>
    <recommendedName>
        <fullName evidence="3">Serine hydrolase domain-containing protein</fullName>
    </recommendedName>
</protein>
<reference evidence="4 5" key="1">
    <citation type="submission" date="2015-07" db="EMBL/GenBank/DDBJ databases">
        <title>The genome of the fungus Escovopsis weberi, a specialized disease agent of ant agriculture.</title>
        <authorList>
            <person name="de Man T.J."/>
            <person name="Stajich J.E."/>
            <person name="Kubicek C.P."/>
            <person name="Chenthamara K."/>
            <person name="Atanasova L."/>
            <person name="Druzhinina I.S."/>
            <person name="Birnbaum S."/>
            <person name="Barribeau S.M."/>
            <person name="Teiling C."/>
            <person name="Suen G."/>
            <person name="Currie C."/>
            <person name="Gerardo N.M."/>
        </authorList>
    </citation>
    <scope>NUCLEOTIDE SEQUENCE [LARGE SCALE GENOMIC DNA]</scope>
</reference>
<dbReference type="Gene3D" id="3.40.50.1820">
    <property type="entry name" value="alpha/beta hydrolase"/>
    <property type="match status" value="1"/>
</dbReference>
<keyword evidence="2" id="KW-0378">Hydrolase</keyword>
<dbReference type="GO" id="GO:0044550">
    <property type="term" value="P:secondary metabolite biosynthetic process"/>
    <property type="evidence" value="ECO:0007669"/>
    <property type="project" value="TreeGrafter"/>
</dbReference>
<dbReference type="InterPro" id="IPR005645">
    <property type="entry name" value="FSH-like_dom"/>
</dbReference>